<dbReference type="RefSeq" id="WP_281488530.1">
    <property type="nucleotide sequence ID" value="NZ_CP159582.1"/>
</dbReference>
<dbReference type="AlphaFoldDB" id="A0AAW6T4U9"/>
<protein>
    <submittedName>
        <fullName evidence="4">Thioredoxin domain-containing protein</fullName>
    </submittedName>
</protein>
<keyword evidence="2" id="KW-1133">Transmembrane helix</keyword>
<keyword evidence="2" id="KW-0472">Membrane</keyword>
<dbReference type="InterPro" id="IPR036249">
    <property type="entry name" value="Thioredoxin-like_sf"/>
</dbReference>
<keyword evidence="5" id="KW-1185">Reference proteome</keyword>
<evidence type="ECO:0000313" key="4">
    <source>
        <dbReference type="EMBL" id="MDI2098752.1"/>
    </source>
</evidence>
<feature type="domain" description="Thioredoxin-like fold" evidence="3">
    <location>
        <begin position="113"/>
        <end position="268"/>
    </location>
</feature>
<feature type="transmembrane region" description="Helical" evidence="2">
    <location>
        <begin position="41"/>
        <end position="61"/>
    </location>
</feature>
<proteinExistence type="predicted"/>
<evidence type="ECO:0000256" key="1">
    <source>
        <dbReference type="SAM" id="MobiDB-lite"/>
    </source>
</evidence>
<dbReference type="Pfam" id="PF13462">
    <property type="entry name" value="Thioredoxin_4"/>
    <property type="match status" value="1"/>
</dbReference>
<feature type="region of interest" description="Disordered" evidence="1">
    <location>
        <begin position="1"/>
        <end position="36"/>
    </location>
</feature>
<evidence type="ECO:0000313" key="5">
    <source>
        <dbReference type="Proteomes" id="UP001321506"/>
    </source>
</evidence>
<dbReference type="EMBL" id="JASATX010000002">
    <property type="protein sequence ID" value="MDI2098752.1"/>
    <property type="molecule type" value="Genomic_DNA"/>
</dbReference>
<dbReference type="Proteomes" id="UP001321506">
    <property type="component" value="Unassembled WGS sequence"/>
</dbReference>
<reference evidence="4 5" key="1">
    <citation type="submission" date="2023-04" db="EMBL/GenBank/DDBJ databases">
        <title>Klugiella caeni sp. nov. isolated from the sludge of biochemical tank.</title>
        <authorList>
            <person name="Geng K."/>
        </authorList>
    </citation>
    <scope>NUCLEOTIDE SEQUENCE [LARGE SCALE GENOMIC DNA]</scope>
    <source>
        <strain evidence="4 5">YN-L-19</strain>
    </source>
</reference>
<feature type="compositionally biased region" description="Basic and acidic residues" evidence="1">
    <location>
        <begin position="14"/>
        <end position="29"/>
    </location>
</feature>
<gene>
    <name evidence="4" type="ORF">QF206_07205</name>
</gene>
<dbReference type="Gene3D" id="3.40.30.10">
    <property type="entry name" value="Glutaredoxin"/>
    <property type="match status" value="1"/>
</dbReference>
<sequence length="303" mass="32511">MESTGSGDGPLVPIERRELARDKAKQSREQRRKQQRRNRTVFRSLIAVVLVAAVAGVAFMLTSSAKPAPSGPRNMLSDGIKIGEGLQAVPTRPLAAEQQPVPSEPIADDVIDIRVYVDYLCTHCAEFDEENNEQIAAWIQEGAASLEVHPLALLDSQSQGHQYSTRAANAAACVANYAPDSFFSFNSALLAAQPDGGQGSLDDEEILDVAKQVGAGGTPIADCIANQKFKSWVKAATVRALNGPIPNASIESVRVTPTILINGAKYNYAYPFDSKDLAQVMTQAIGSVYNKMSTQEPTPAPEQ</sequence>
<evidence type="ECO:0000256" key="2">
    <source>
        <dbReference type="SAM" id="Phobius"/>
    </source>
</evidence>
<dbReference type="CDD" id="cd02972">
    <property type="entry name" value="DsbA_family"/>
    <property type="match status" value="1"/>
</dbReference>
<comment type="caution">
    <text evidence="4">The sequence shown here is derived from an EMBL/GenBank/DDBJ whole genome shotgun (WGS) entry which is preliminary data.</text>
</comment>
<accession>A0AAW6T4U9</accession>
<name>A0AAW6T4U9_9MICO</name>
<organism evidence="4 5">
    <name type="scientific">Ruicaihuangia caeni</name>
    <dbReference type="NCBI Taxonomy" id="3042517"/>
    <lineage>
        <taxon>Bacteria</taxon>
        <taxon>Bacillati</taxon>
        <taxon>Actinomycetota</taxon>
        <taxon>Actinomycetes</taxon>
        <taxon>Micrococcales</taxon>
        <taxon>Microbacteriaceae</taxon>
        <taxon>Ruicaihuangia</taxon>
    </lineage>
</organism>
<keyword evidence="2" id="KW-0812">Transmembrane</keyword>
<dbReference type="SUPFAM" id="SSF52833">
    <property type="entry name" value="Thioredoxin-like"/>
    <property type="match status" value="1"/>
</dbReference>
<evidence type="ECO:0000259" key="3">
    <source>
        <dbReference type="Pfam" id="PF13462"/>
    </source>
</evidence>
<dbReference type="InterPro" id="IPR012336">
    <property type="entry name" value="Thioredoxin-like_fold"/>
</dbReference>